<evidence type="ECO:0008006" key="7">
    <source>
        <dbReference type="Google" id="ProtNLM"/>
    </source>
</evidence>
<evidence type="ECO:0000256" key="2">
    <source>
        <dbReference type="ARBA" id="ARBA00010421"/>
    </source>
</evidence>
<dbReference type="CDD" id="cd22778">
    <property type="entry name" value="DPBB_CEPL-like"/>
    <property type="match status" value="1"/>
</dbReference>
<organism evidence="5 6">
    <name type="scientific">Hydnomerulius pinastri MD-312</name>
    <dbReference type="NCBI Taxonomy" id="994086"/>
    <lineage>
        <taxon>Eukaryota</taxon>
        <taxon>Fungi</taxon>
        <taxon>Dikarya</taxon>
        <taxon>Basidiomycota</taxon>
        <taxon>Agaricomycotina</taxon>
        <taxon>Agaricomycetes</taxon>
        <taxon>Agaricomycetidae</taxon>
        <taxon>Boletales</taxon>
        <taxon>Boletales incertae sedis</taxon>
        <taxon>Leucogyrophana</taxon>
    </lineage>
</organism>
<dbReference type="EMBL" id="KN839846">
    <property type="protein sequence ID" value="KIJ64640.1"/>
    <property type="molecule type" value="Genomic_DNA"/>
</dbReference>
<dbReference type="HOGENOM" id="CLU_111635_0_0_1"/>
<evidence type="ECO:0000313" key="6">
    <source>
        <dbReference type="Proteomes" id="UP000053820"/>
    </source>
</evidence>
<keyword evidence="6" id="KW-1185">Reference proteome</keyword>
<dbReference type="Proteomes" id="UP000053820">
    <property type="component" value="Unassembled WGS sequence"/>
</dbReference>
<dbReference type="InterPro" id="IPR010829">
    <property type="entry name" value="Cerato-platanin"/>
</dbReference>
<dbReference type="GO" id="GO:0005576">
    <property type="term" value="C:extracellular region"/>
    <property type="evidence" value="ECO:0007669"/>
    <property type="project" value="UniProtKB-SubCell"/>
</dbReference>
<reference evidence="5 6" key="1">
    <citation type="submission" date="2014-04" db="EMBL/GenBank/DDBJ databases">
        <title>Evolutionary Origins and Diversification of the Mycorrhizal Mutualists.</title>
        <authorList>
            <consortium name="DOE Joint Genome Institute"/>
            <consortium name="Mycorrhizal Genomics Consortium"/>
            <person name="Kohler A."/>
            <person name="Kuo A."/>
            <person name="Nagy L.G."/>
            <person name="Floudas D."/>
            <person name="Copeland A."/>
            <person name="Barry K.W."/>
            <person name="Cichocki N."/>
            <person name="Veneault-Fourrey C."/>
            <person name="LaButti K."/>
            <person name="Lindquist E.A."/>
            <person name="Lipzen A."/>
            <person name="Lundell T."/>
            <person name="Morin E."/>
            <person name="Murat C."/>
            <person name="Riley R."/>
            <person name="Ohm R."/>
            <person name="Sun H."/>
            <person name="Tunlid A."/>
            <person name="Henrissat B."/>
            <person name="Grigoriev I.V."/>
            <person name="Hibbett D.S."/>
            <person name="Martin F."/>
        </authorList>
    </citation>
    <scope>NUCLEOTIDE SEQUENCE [LARGE SCALE GENOMIC DNA]</scope>
    <source>
        <strain evidence="5 6">MD-312</strain>
    </source>
</reference>
<comment type="similarity">
    <text evidence="2">Belongs to the cerato-platanin family.</text>
</comment>
<keyword evidence="4" id="KW-0732">Signal</keyword>
<dbReference type="AlphaFoldDB" id="A0A0C9W1B2"/>
<sequence length="146" mass="15496">MKFATVFASLAVFALPIFAETVEVTYNTNYDDASFPLSSTACSNGVNGLESKYPTLGSIPNFPNVGGIPGLVWNSTLCGTCWTLTYTEESGSTNEIFIFAVDESYTFDISLSAMNLLTGGIAVEKGTVNATAAQWLTNVDCGSFPN</sequence>
<protein>
    <recommendedName>
        <fullName evidence="7">Cerato-platanin</fullName>
    </recommendedName>
</protein>
<keyword evidence="3" id="KW-0964">Secreted</keyword>
<feature type="chain" id="PRO_5002205025" description="Cerato-platanin" evidence="4">
    <location>
        <begin position="20"/>
        <end position="146"/>
    </location>
</feature>
<evidence type="ECO:0000313" key="5">
    <source>
        <dbReference type="EMBL" id="KIJ64640.1"/>
    </source>
</evidence>
<dbReference type="Gene3D" id="2.40.40.10">
    <property type="entry name" value="RlpA-like domain"/>
    <property type="match status" value="1"/>
</dbReference>
<dbReference type="Pfam" id="PF07249">
    <property type="entry name" value="Cerato-platanin"/>
    <property type="match status" value="1"/>
</dbReference>
<proteinExistence type="inferred from homology"/>
<evidence type="ECO:0000256" key="3">
    <source>
        <dbReference type="ARBA" id="ARBA00022525"/>
    </source>
</evidence>
<name>A0A0C9W1B2_9AGAM</name>
<accession>A0A0C9W1B2</accession>
<feature type="signal peptide" evidence="4">
    <location>
        <begin position="1"/>
        <end position="19"/>
    </location>
</feature>
<comment type="subcellular location">
    <subcellularLocation>
        <location evidence="1">Secreted</location>
    </subcellularLocation>
</comment>
<evidence type="ECO:0000256" key="4">
    <source>
        <dbReference type="SAM" id="SignalP"/>
    </source>
</evidence>
<dbReference type="SUPFAM" id="SSF50685">
    <property type="entry name" value="Barwin-like endoglucanases"/>
    <property type="match status" value="1"/>
</dbReference>
<dbReference type="InterPro" id="IPR036908">
    <property type="entry name" value="RlpA-like_sf"/>
</dbReference>
<evidence type="ECO:0000256" key="1">
    <source>
        <dbReference type="ARBA" id="ARBA00004613"/>
    </source>
</evidence>
<dbReference type="OrthoDB" id="4898945at2759"/>
<gene>
    <name evidence="5" type="ORF">HYDPIDRAFT_28574</name>
</gene>